<name>A0A1D6EW76_MAIZE</name>
<gene>
    <name evidence="1" type="ORF">ZEAMMB73_Zm00001d006430</name>
</gene>
<organism evidence="1">
    <name type="scientific">Zea mays</name>
    <name type="common">Maize</name>
    <dbReference type="NCBI Taxonomy" id="4577"/>
    <lineage>
        <taxon>Eukaryota</taxon>
        <taxon>Viridiplantae</taxon>
        <taxon>Streptophyta</taxon>
        <taxon>Embryophyta</taxon>
        <taxon>Tracheophyta</taxon>
        <taxon>Spermatophyta</taxon>
        <taxon>Magnoliopsida</taxon>
        <taxon>Liliopsida</taxon>
        <taxon>Poales</taxon>
        <taxon>Poaceae</taxon>
        <taxon>PACMAD clade</taxon>
        <taxon>Panicoideae</taxon>
        <taxon>Andropogonodae</taxon>
        <taxon>Andropogoneae</taxon>
        <taxon>Tripsacinae</taxon>
        <taxon>Zea</taxon>
    </lineage>
</organism>
<proteinExistence type="predicted"/>
<evidence type="ECO:0000313" key="1">
    <source>
        <dbReference type="EMBL" id="ONM23799.1"/>
    </source>
</evidence>
<dbReference type="AlphaFoldDB" id="A0A1D6EW76"/>
<protein>
    <submittedName>
        <fullName evidence="1">2-oxoglutarate (2OG) and Fe(II)-dependent oxygenase superfamily protein</fullName>
    </submittedName>
</protein>
<reference evidence="1" key="1">
    <citation type="submission" date="2015-12" db="EMBL/GenBank/DDBJ databases">
        <title>Update maize B73 reference genome by single molecule sequencing technologies.</title>
        <authorList>
            <consortium name="Maize Genome Sequencing Project"/>
            <person name="Ware D."/>
        </authorList>
    </citation>
    <scope>NUCLEOTIDE SEQUENCE [LARGE SCALE GENOMIC DNA]</scope>
    <source>
        <tissue evidence="1">Seedling</tissue>
    </source>
</reference>
<sequence length="26" mass="3328">MYYQPWICFEFRGWSSIHSFNMLQKQ</sequence>
<dbReference type="EMBL" id="CM007648">
    <property type="protein sequence ID" value="ONM23799.1"/>
    <property type="molecule type" value="Genomic_DNA"/>
</dbReference>
<accession>A0A1D6EW76</accession>